<proteinExistence type="inferred from homology"/>
<evidence type="ECO:0000256" key="1">
    <source>
        <dbReference type="ARBA" id="ARBA00022969"/>
    </source>
</evidence>
<accession>A0ABM5LWQ5</accession>
<organism evidence="4 5">
    <name type="scientific">Bacillus atrophaeus (strain 1942)</name>
    <dbReference type="NCBI Taxonomy" id="720555"/>
    <lineage>
        <taxon>Bacteria</taxon>
        <taxon>Bacillati</taxon>
        <taxon>Bacillota</taxon>
        <taxon>Bacilli</taxon>
        <taxon>Bacillales</taxon>
        <taxon>Bacillaceae</taxon>
        <taxon>Bacillus</taxon>
    </lineage>
</organism>
<evidence type="ECO:0000313" key="4">
    <source>
        <dbReference type="EMBL" id="ADP32341.1"/>
    </source>
</evidence>
<evidence type="ECO:0000256" key="2">
    <source>
        <dbReference type="ARBA" id="ARBA00024325"/>
    </source>
</evidence>
<dbReference type="PANTHER" id="PTHR39183:SF1">
    <property type="entry name" value="SPORE COAT PROTEIN F-LIKE PROTEIN YHCQ"/>
    <property type="match status" value="1"/>
</dbReference>
<dbReference type="Gene3D" id="1.20.1260.10">
    <property type="match status" value="1"/>
</dbReference>
<gene>
    <name evidence="4" type="ordered locus">BATR1942_06945</name>
</gene>
<keyword evidence="5" id="KW-1185">Reference proteome</keyword>
<reference evidence="4 5" key="1">
    <citation type="journal article" date="2011" name="Front. Microbiol.">
        <title>Genomic signatures of strain selection and enhancement in Bacillus atrophaeus var. globigii, a historical biowarfare simulant.</title>
        <authorList>
            <person name="Gibbons H.S."/>
            <person name="Broomall S.M."/>
            <person name="McNew L.A."/>
            <person name="Daligault H."/>
            <person name="Chapman C."/>
            <person name="Bruce D."/>
            <person name="Karavis M."/>
            <person name="Krepps M."/>
            <person name="McGregor P.A."/>
            <person name="Hong C."/>
            <person name="Park K.H."/>
            <person name="Akmal A."/>
            <person name="Feldman A."/>
            <person name="Lin J.S."/>
            <person name="Chang W.E."/>
            <person name="Higgs B.W."/>
            <person name="Demirev P."/>
            <person name="Lindquist J."/>
            <person name="Liem A."/>
            <person name="Fochler E."/>
            <person name="Read T.D."/>
            <person name="Tapia R."/>
            <person name="Johnson S."/>
            <person name="Bishop-Lilly K.A."/>
            <person name="Detter C."/>
            <person name="Han C."/>
            <person name="Sozhamannan S."/>
            <person name="Rosenzweig C.N."/>
            <person name="Skowronski E.W."/>
        </authorList>
    </citation>
    <scope>NUCLEOTIDE SEQUENCE [LARGE SCALE GENOMIC DNA]</scope>
    <source>
        <strain evidence="4 5">1942</strain>
    </source>
</reference>
<dbReference type="EMBL" id="CP002207">
    <property type="protein sequence ID" value="ADP32341.1"/>
    <property type="molecule type" value="Genomic_DNA"/>
</dbReference>
<dbReference type="InterPro" id="IPR012851">
    <property type="entry name" value="Spore_coat_CotF-like"/>
</dbReference>
<keyword evidence="1" id="KW-0749">Sporulation</keyword>
<evidence type="ECO:0000256" key="3">
    <source>
        <dbReference type="ARBA" id="ARBA00024344"/>
    </source>
</evidence>
<dbReference type="Pfam" id="PF07875">
    <property type="entry name" value="Coat_F"/>
    <property type="match status" value="1"/>
</dbReference>
<dbReference type="GeneID" id="92917106"/>
<sequence>MNEFFQKLAGMGSMTEQVIATDFLISAKTGIKDIAIAITETASPEVRDTLHEYLHDAIDTHEQIFNYMVAKGFYHPRNLSEQINVDIQAAETAKDLPQI</sequence>
<dbReference type="Proteomes" id="UP000006867">
    <property type="component" value="Chromosome"/>
</dbReference>
<name>A0ABM5LWQ5_BACA1</name>
<evidence type="ECO:0000313" key="5">
    <source>
        <dbReference type="Proteomes" id="UP000006867"/>
    </source>
</evidence>
<dbReference type="RefSeq" id="WP_003328722.1">
    <property type="nucleotide sequence ID" value="NC_014639.1"/>
</dbReference>
<protein>
    <submittedName>
        <fullName evidence="4">YraD</fullName>
    </submittedName>
</protein>
<comment type="subcellular location">
    <subcellularLocation>
        <location evidence="2">Spore coat</location>
    </subcellularLocation>
</comment>
<dbReference type="InterPro" id="IPR012347">
    <property type="entry name" value="Ferritin-like"/>
</dbReference>
<comment type="similarity">
    <text evidence="3">Belongs to the CotF family.</text>
</comment>
<dbReference type="PANTHER" id="PTHR39183">
    <property type="entry name" value="SPORE COAT PROTEIN F-LIKE PROTEIN YHCQ"/>
    <property type="match status" value="1"/>
</dbReference>